<sequence>MASEKASEQPPPTSVPESLQTGRTTSPSPGLRQRAFGRVSTFAEENARQGRRSSSFLSESLSDTRKSLRSSTAIDDILLPRPRGADDLDDIHDDSSHWQSLPLGLALLPAVGGLFFTNGSALVTDVTLLGLAAIFMNWALRSPWDWYRAAQSQVPAEPNSPTDSVFSPIDETEEDPDSESKADKGDDATSRADARRSERESAQKELRFYELTALLCCFTFPLLGAWLLHAIRSQLSRPSEGLVSDYNLTIFMLVAEIRPLSHLIKMVQRRTLFVQRKVNVELLPEAKPGDPQQLKDVSSRLEELEAHVANRIAGNTPEGTPESSEALAQKASASATADVKKAIQPELDALNRAMRRYEKRTTISAVQFEARLQDLEGRLHDVVSLAAAAQRNADRKSDKYAVTLANWMSALVVVPTQSLLYFLSVPGRLVSRVVAIPKSYMVGNAKGPTLKEGRQPRRNVLSRPNDRERRPKG</sequence>
<dbReference type="STRING" id="1016849.A0A0D1WRV3"/>
<dbReference type="PANTHER" id="PTHR42032">
    <property type="entry name" value="YALI0E30679P"/>
    <property type="match status" value="1"/>
</dbReference>
<feature type="compositionally biased region" description="Basic and acidic residues" evidence="1">
    <location>
        <begin position="178"/>
        <end position="198"/>
    </location>
</feature>
<feature type="region of interest" description="Disordered" evidence="1">
    <location>
        <begin position="1"/>
        <end position="58"/>
    </location>
</feature>
<protein>
    <submittedName>
        <fullName evidence="2">Uncharacterized protein</fullName>
    </submittedName>
</protein>
<proteinExistence type="predicted"/>
<dbReference type="Proteomes" id="UP000053599">
    <property type="component" value="Unassembled WGS sequence"/>
</dbReference>
<feature type="region of interest" description="Disordered" evidence="1">
    <location>
        <begin position="153"/>
        <end position="198"/>
    </location>
</feature>
<dbReference type="PANTHER" id="PTHR42032:SF1">
    <property type="entry name" value="YALI0E30679P"/>
    <property type="match status" value="1"/>
</dbReference>
<evidence type="ECO:0000313" key="2">
    <source>
        <dbReference type="EMBL" id="KIV77821.1"/>
    </source>
</evidence>
<dbReference type="AlphaFoldDB" id="A0A0D1WRV3"/>
<dbReference type="EMBL" id="KN846954">
    <property type="protein sequence ID" value="KIV77821.1"/>
    <property type="molecule type" value="Genomic_DNA"/>
</dbReference>
<accession>A0A0D1WRV3</accession>
<evidence type="ECO:0000256" key="1">
    <source>
        <dbReference type="SAM" id="MobiDB-lite"/>
    </source>
</evidence>
<feature type="compositionally biased region" description="Polar residues" evidence="1">
    <location>
        <begin position="15"/>
        <end position="28"/>
    </location>
</feature>
<feature type="compositionally biased region" description="Basic and acidic residues" evidence="1">
    <location>
        <begin position="464"/>
        <end position="473"/>
    </location>
</feature>
<organism evidence="2 3">
    <name type="scientific">Exophiala sideris</name>
    <dbReference type="NCBI Taxonomy" id="1016849"/>
    <lineage>
        <taxon>Eukaryota</taxon>
        <taxon>Fungi</taxon>
        <taxon>Dikarya</taxon>
        <taxon>Ascomycota</taxon>
        <taxon>Pezizomycotina</taxon>
        <taxon>Eurotiomycetes</taxon>
        <taxon>Chaetothyriomycetidae</taxon>
        <taxon>Chaetothyriales</taxon>
        <taxon>Herpotrichiellaceae</taxon>
        <taxon>Exophiala</taxon>
    </lineage>
</organism>
<evidence type="ECO:0000313" key="3">
    <source>
        <dbReference type="Proteomes" id="UP000053599"/>
    </source>
</evidence>
<reference evidence="2 3" key="1">
    <citation type="submission" date="2015-01" db="EMBL/GenBank/DDBJ databases">
        <title>The Genome Sequence of Exophiala sideris CBS121828.</title>
        <authorList>
            <consortium name="The Broad Institute Genomics Platform"/>
            <person name="Cuomo C."/>
            <person name="de Hoog S."/>
            <person name="Gorbushina A."/>
            <person name="Stielow B."/>
            <person name="Teixiera M."/>
            <person name="Abouelleil A."/>
            <person name="Chapman S.B."/>
            <person name="Priest M."/>
            <person name="Young S.K."/>
            <person name="Wortman J."/>
            <person name="Nusbaum C."/>
            <person name="Birren B."/>
        </authorList>
    </citation>
    <scope>NUCLEOTIDE SEQUENCE [LARGE SCALE GENOMIC DNA]</scope>
    <source>
        <strain evidence="2 3">CBS 121828</strain>
    </source>
</reference>
<dbReference type="HOGENOM" id="CLU_025640_2_0_1"/>
<gene>
    <name evidence="2" type="ORF">PV11_09601</name>
</gene>
<feature type="compositionally biased region" description="Polar residues" evidence="1">
    <location>
        <begin position="153"/>
        <end position="165"/>
    </location>
</feature>
<name>A0A0D1WRV3_9EURO</name>
<dbReference type="OrthoDB" id="5422510at2759"/>
<feature type="region of interest" description="Disordered" evidence="1">
    <location>
        <begin position="445"/>
        <end position="473"/>
    </location>
</feature>